<dbReference type="InterPro" id="IPR051927">
    <property type="entry name" value="Zn_Chap_cDPG_Synth"/>
</dbReference>
<dbReference type="RefSeq" id="XP_005844248.1">
    <property type="nucleotide sequence ID" value="XM_005844186.1"/>
</dbReference>
<dbReference type="InParanoid" id="E1ZPY5"/>
<evidence type="ECO:0000313" key="4">
    <source>
        <dbReference type="Proteomes" id="UP000008141"/>
    </source>
</evidence>
<proteinExistence type="predicted"/>
<dbReference type="STRING" id="554065.E1ZPY5"/>
<dbReference type="InterPro" id="IPR027417">
    <property type="entry name" value="P-loop_NTPase"/>
</dbReference>
<keyword evidence="4" id="KW-1185">Reference proteome</keyword>
<accession>E1ZPY5</accession>
<dbReference type="SUPFAM" id="SSF52540">
    <property type="entry name" value="P-loop containing nucleoside triphosphate hydrolases"/>
    <property type="match status" value="1"/>
</dbReference>
<dbReference type="Pfam" id="PF02492">
    <property type="entry name" value="cobW"/>
    <property type="match status" value="1"/>
</dbReference>
<dbReference type="CDD" id="cd02947">
    <property type="entry name" value="TRX_family"/>
    <property type="match status" value="1"/>
</dbReference>
<dbReference type="CDD" id="cd03112">
    <property type="entry name" value="CobW-like"/>
    <property type="match status" value="1"/>
</dbReference>
<evidence type="ECO:0000259" key="2">
    <source>
        <dbReference type="SMART" id="SM00833"/>
    </source>
</evidence>
<dbReference type="Pfam" id="PF07683">
    <property type="entry name" value="CobW_C"/>
    <property type="match status" value="1"/>
</dbReference>
<dbReference type="InterPro" id="IPR003495">
    <property type="entry name" value="CobW/HypB/UreG_nucleotide-bd"/>
</dbReference>
<dbReference type="SUPFAM" id="SSF52833">
    <property type="entry name" value="Thioredoxin-like"/>
    <property type="match status" value="1"/>
</dbReference>
<dbReference type="InterPro" id="IPR036249">
    <property type="entry name" value="Thioredoxin-like_sf"/>
</dbReference>
<dbReference type="Gene3D" id="3.40.50.300">
    <property type="entry name" value="P-loop containing nucleotide triphosphate hydrolases"/>
    <property type="match status" value="1"/>
</dbReference>
<reference evidence="3 4" key="1">
    <citation type="journal article" date="2010" name="Plant Cell">
        <title>The Chlorella variabilis NC64A genome reveals adaptation to photosymbiosis, coevolution with viruses, and cryptic sex.</title>
        <authorList>
            <person name="Blanc G."/>
            <person name="Duncan G."/>
            <person name="Agarkova I."/>
            <person name="Borodovsky M."/>
            <person name="Gurnon J."/>
            <person name="Kuo A."/>
            <person name="Lindquist E."/>
            <person name="Lucas S."/>
            <person name="Pangilinan J."/>
            <person name="Polle J."/>
            <person name="Salamov A."/>
            <person name="Terry A."/>
            <person name="Yamada T."/>
            <person name="Dunigan D.D."/>
            <person name="Grigoriev I.V."/>
            <person name="Claverie J.M."/>
            <person name="Van Etten J.L."/>
        </authorList>
    </citation>
    <scope>NUCLEOTIDE SEQUENCE [LARGE SCALE GENOMIC DNA]</scope>
    <source>
        <strain evidence="3 4">NC64A</strain>
    </source>
</reference>
<dbReference type="Proteomes" id="UP000008141">
    <property type="component" value="Unassembled WGS sequence"/>
</dbReference>
<dbReference type="SUPFAM" id="SSF90002">
    <property type="entry name" value="Hypothetical protein YjiA, C-terminal domain"/>
    <property type="match status" value="1"/>
</dbReference>
<sequence length="1059" mass="111821">MAAGRPTGLDALAGGVGDPPQAGSARLLPCTILSGFLGSGKTSLLTHILRNKQGLRCAVIVNDMAELNIDASLVKNAALVQAEERLVEMSNGCICCTLREDLAVEVGRLAAARRYDYCIIESTGIGEPMQVAETFAMATGEGGYVLADSARLDTTVTVVDAANLMANFASVESLRDRGEQADEEDERGVAELLLDQIEFADVVLLNKVDLVSAEEQRRLLGLLHTLNPGADVIPTQHARVPLTAVINTGRFSMEKAARSAGWLKTLQDGFTPETEEYDISSIVYRARRPFHPARLHDFLNRHFVLQEPDWSEALAAEQERNQPLAHCDGCQDRDHSHVFRGRHDSRSHLEASQLAGPVQQAVLQASQASQQAAAALQSVVQHHAALGSGTTIQQQALLATVAAATSAAAAASSAAALLLSQLQLGNSGDGVAAALDAPCTHGSQEAPAQHHRGGQPSVSAAEAQQRQALLTATCGQLLRSKGFVWLATRPNLCGEWSQAGGILRLGMGGPWYAALPDEAWPQEEEHRQAVLKDFQGQHGDRRQELVLIGVHLNGKALTAALDGCLCSECEMRAATAWQLVDPFAEWPTLQQVLDGGQDEEQEEEDAVEELESAEGIMPCPQPGAVHDVTCGAAELQQCFNGLVAQRAAEQGAGPAPAPALGVVSWHADWCEPCRQAAAALCLMAVQHHAVAFFTLDVEASSANSAFALEKVLRKAESRRAGAKPLLKSHDKLPCITLHYLPSLQPVAMLAGPTAVEQLKQALLEHACRQPVTPAAALQATVQAATGPGSSDGQQQSAAATAAAEPSKLVVLKKGATEAKELLAAGRARGTPVLVVWTQSNAANEEVAAGAAALLAAAAEAVTTTHGLVLVDADAAASKANELLAGALRVRSFPEVHVYCSMKLDSKLTGTSATPAKLLRLAAQLMVGAARIGGSSSNGSIPPLPVGATAAVLLPPAPAMAAPGPFDPPASKFAKPGATKRFSDGRLGHFFPKMPCLRCGCPWWTNEDWDARCLRCGWDCERSGYDDNSQPLPKHRAKWEHFVAAIRAGHVPAWAGKAKN</sequence>
<dbReference type="OrthoDB" id="272672at2759"/>
<dbReference type="SMART" id="SM00833">
    <property type="entry name" value="CobW_C"/>
    <property type="match status" value="1"/>
</dbReference>
<dbReference type="EMBL" id="GL433858">
    <property type="protein sequence ID" value="EFN52146.1"/>
    <property type="molecule type" value="Genomic_DNA"/>
</dbReference>
<organism evidence="4">
    <name type="scientific">Chlorella variabilis</name>
    <name type="common">Green alga</name>
    <dbReference type="NCBI Taxonomy" id="554065"/>
    <lineage>
        <taxon>Eukaryota</taxon>
        <taxon>Viridiplantae</taxon>
        <taxon>Chlorophyta</taxon>
        <taxon>core chlorophytes</taxon>
        <taxon>Trebouxiophyceae</taxon>
        <taxon>Chlorellales</taxon>
        <taxon>Chlorellaceae</taxon>
        <taxon>Chlorella clade</taxon>
        <taxon>Chlorella</taxon>
    </lineage>
</organism>
<dbReference type="KEGG" id="cvr:CHLNCDRAFT_58985"/>
<dbReference type="PANTHER" id="PTHR43603">
    <property type="entry name" value="COBW DOMAIN-CONTAINING PROTEIN DDB_G0274527"/>
    <property type="match status" value="1"/>
</dbReference>
<dbReference type="GeneID" id="17351477"/>
<feature type="region of interest" description="Disordered" evidence="1">
    <location>
        <begin position="441"/>
        <end position="462"/>
    </location>
</feature>
<feature type="domain" description="CobW C-terminal" evidence="2">
    <location>
        <begin position="279"/>
        <end position="565"/>
    </location>
</feature>
<gene>
    <name evidence="3" type="ORF">CHLNCDRAFT_58985</name>
</gene>
<evidence type="ECO:0000256" key="1">
    <source>
        <dbReference type="SAM" id="MobiDB-lite"/>
    </source>
</evidence>
<dbReference type="eggNOG" id="KOG2743">
    <property type="taxonomic scope" value="Eukaryota"/>
</dbReference>
<name>E1ZPY5_CHLVA</name>
<dbReference type="InterPro" id="IPR011629">
    <property type="entry name" value="CobW-like_C"/>
</dbReference>
<protein>
    <recommendedName>
        <fullName evidence="2">CobW C-terminal domain-containing protein</fullName>
    </recommendedName>
</protein>
<dbReference type="PANTHER" id="PTHR43603:SF1">
    <property type="entry name" value="ZINC-REGULATED GTPASE METALLOPROTEIN ACTIVATOR 1"/>
    <property type="match status" value="1"/>
</dbReference>
<evidence type="ECO:0000313" key="3">
    <source>
        <dbReference type="EMBL" id="EFN52146.1"/>
    </source>
</evidence>
<dbReference type="AlphaFoldDB" id="E1ZPY5"/>